<dbReference type="Pfam" id="PF03184">
    <property type="entry name" value="DDE_1"/>
    <property type="match status" value="1"/>
</dbReference>
<protein>
    <submittedName>
        <fullName evidence="2">DDE-domain-containing protein</fullName>
    </submittedName>
</protein>
<dbReference type="EMBL" id="ML994674">
    <property type="protein sequence ID" value="KAF2178670.1"/>
    <property type="molecule type" value="Genomic_DNA"/>
</dbReference>
<dbReference type="PANTHER" id="PTHR19303">
    <property type="entry name" value="TRANSPOSON"/>
    <property type="match status" value="1"/>
</dbReference>
<feature type="domain" description="DDE-1" evidence="1">
    <location>
        <begin position="27"/>
        <end position="154"/>
    </location>
</feature>
<proteinExistence type="predicted"/>
<dbReference type="GO" id="GO:0005634">
    <property type="term" value="C:nucleus"/>
    <property type="evidence" value="ECO:0007669"/>
    <property type="project" value="TreeGrafter"/>
</dbReference>
<keyword evidence="3" id="KW-1185">Reference proteome</keyword>
<dbReference type="Proteomes" id="UP000800200">
    <property type="component" value="Unassembled WGS sequence"/>
</dbReference>
<dbReference type="GO" id="GO:0003677">
    <property type="term" value="F:DNA binding"/>
    <property type="evidence" value="ECO:0007669"/>
    <property type="project" value="TreeGrafter"/>
</dbReference>
<name>A0A6A6DL65_9PEZI</name>
<dbReference type="InterPro" id="IPR004875">
    <property type="entry name" value="DDE_SF_endonuclease_dom"/>
</dbReference>
<organism evidence="2 3">
    <name type="scientific">Zopfia rhizophila CBS 207.26</name>
    <dbReference type="NCBI Taxonomy" id="1314779"/>
    <lineage>
        <taxon>Eukaryota</taxon>
        <taxon>Fungi</taxon>
        <taxon>Dikarya</taxon>
        <taxon>Ascomycota</taxon>
        <taxon>Pezizomycotina</taxon>
        <taxon>Dothideomycetes</taxon>
        <taxon>Dothideomycetes incertae sedis</taxon>
        <taxon>Zopfiaceae</taxon>
        <taxon>Zopfia</taxon>
    </lineage>
</organism>
<dbReference type="PANTHER" id="PTHR19303:SF74">
    <property type="entry name" value="POGO TRANSPOSABLE ELEMENT WITH KRAB DOMAIN"/>
    <property type="match status" value="1"/>
</dbReference>
<dbReference type="InterPro" id="IPR050863">
    <property type="entry name" value="CenT-Element_Derived"/>
</dbReference>
<accession>A0A6A6DL65</accession>
<evidence type="ECO:0000313" key="2">
    <source>
        <dbReference type="EMBL" id="KAF2178670.1"/>
    </source>
</evidence>
<evidence type="ECO:0000313" key="3">
    <source>
        <dbReference type="Proteomes" id="UP000800200"/>
    </source>
</evidence>
<sequence>MALECREGKDRKNYTVATETNRDYLTSVEAISASGVVIPPLLILKAKQHLFQWYNHTFIPNDYILGVSGSGYNNDELTLDWIQHFDEHSAKTQVGAWRLLIFDGFGGHMTKQFLQYCDEHLIYPFPLPSHTSHLLQPLDLSAFQPFKYYHKRSVEMAVRTACVDFNKVEFLYDVQGITS</sequence>
<dbReference type="OrthoDB" id="5425161at2759"/>
<gene>
    <name evidence="2" type="ORF">K469DRAFT_803113</name>
</gene>
<evidence type="ECO:0000259" key="1">
    <source>
        <dbReference type="Pfam" id="PF03184"/>
    </source>
</evidence>
<reference evidence="2" key="1">
    <citation type="journal article" date="2020" name="Stud. Mycol.">
        <title>101 Dothideomycetes genomes: a test case for predicting lifestyles and emergence of pathogens.</title>
        <authorList>
            <person name="Haridas S."/>
            <person name="Albert R."/>
            <person name="Binder M."/>
            <person name="Bloem J."/>
            <person name="Labutti K."/>
            <person name="Salamov A."/>
            <person name="Andreopoulos B."/>
            <person name="Baker S."/>
            <person name="Barry K."/>
            <person name="Bills G."/>
            <person name="Bluhm B."/>
            <person name="Cannon C."/>
            <person name="Castanera R."/>
            <person name="Culley D."/>
            <person name="Daum C."/>
            <person name="Ezra D."/>
            <person name="Gonzalez J."/>
            <person name="Henrissat B."/>
            <person name="Kuo A."/>
            <person name="Liang C."/>
            <person name="Lipzen A."/>
            <person name="Lutzoni F."/>
            <person name="Magnuson J."/>
            <person name="Mondo S."/>
            <person name="Nolan M."/>
            <person name="Ohm R."/>
            <person name="Pangilinan J."/>
            <person name="Park H.-J."/>
            <person name="Ramirez L."/>
            <person name="Alfaro M."/>
            <person name="Sun H."/>
            <person name="Tritt A."/>
            <person name="Yoshinaga Y."/>
            <person name="Zwiers L.-H."/>
            <person name="Turgeon B."/>
            <person name="Goodwin S."/>
            <person name="Spatafora J."/>
            <person name="Crous P."/>
            <person name="Grigoriev I."/>
        </authorList>
    </citation>
    <scope>NUCLEOTIDE SEQUENCE</scope>
    <source>
        <strain evidence="2">CBS 207.26</strain>
    </source>
</reference>
<dbReference type="AlphaFoldDB" id="A0A6A6DL65"/>